<dbReference type="PANTHER" id="PTHR30239">
    <property type="entry name" value="ACETOLACTATE SYNTHASE SMALL SUBUNIT"/>
    <property type="match status" value="1"/>
</dbReference>
<dbReference type="InterPro" id="IPR019455">
    <property type="entry name" value="Acetolactate_synth_ssu_C"/>
</dbReference>
<dbReference type="GO" id="GO:0009099">
    <property type="term" value="P:L-valine biosynthetic process"/>
    <property type="evidence" value="ECO:0007669"/>
    <property type="project" value="UniProtKB-UniRule"/>
</dbReference>
<evidence type="ECO:0000256" key="2">
    <source>
        <dbReference type="ARBA" id="ARBA00005025"/>
    </source>
</evidence>
<comment type="pathway">
    <text evidence="1 8">Amino-acid biosynthesis; L-isoleucine biosynthesis; L-isoleucine from 2-oxobutanoate: step 1/4.</text>
</comment>
<reference evidence="10" key="1">
    <citation type="submission" date="2020-10" db="EMBL/GenBank/DDBJ databases">
        <authorList>
            <person name="Gilroy R."/>
        </authorList>
    </citation>
    <scope>NUCLEOTIDE SEQUENCE</scope>
    <source>
        <strain evidence="10">1383</strain>
    </source>
</reference>
<dbReference type="Gene3D" id="3.30.70.260">
    <property type="match status" value="1"/>
</dbReference>
<dbReference type="CDD" id="cd04878">
    <property type="entry name" value="ACT_AHAS"/>
    <property type="match status" value="1"/>
</dbReference>
<comment type="pathway">
    <text evidence="2 8">Amino-acid biosynthesis; L-valine biosynthesis; L-valine from pyruvate: step 1/4.</text>
</comment>
<comment type="similarity">
    <text evidence="3 8">Belongs to the acetolactate synthase small subunit family.</text>
</comment>
<evidence type="ECO:0000313" key="11">
    <source>
        <dbReference type="Proteomes" id="UP000824161"/>
    </source>
</evidence>
<keyword evidence="8 10" id="KW-0808">Transferase</keyword>
<dbReference type="AlphaFoldDB" id="A0A9D1HB34"/>
<dbReference type="InterPro" id="IPR045865">
    <property type="entry name" value="ACT-like_dom_sf"/>
</dbReference>
<dbReference type="InterPro" id="IPR039557">
    <property type="entry name" value="AHAS_ACT"/>
</dbReference>
<evidence type="ECO:0000259" key="9">
    <source>
        <dbReference type="PROSITE" id="PS51671"/>
    </source>
</evidence>
<dbReference type="GO" id="GO:0003984">
    <property type="term" value="F:acetolactate synthase activity"/>
    <property type="evidence" value="ECO:0007669"/>
    <property type="project" value="UniProtKB-UniRule"/>
</dbReference>
<dbReference type="PANTHER" id="PTHR30239:SF0">
    <property type="entry name" value="ACETOLACTATE SYNTHASE SMALL SUBUNIT 1, CHLOROPLASTIC"/>
    <property type="match status" value="1"/>
</dbReference>
<evidence type="ECO:0000256" key="5">
    <source>
        <dbReference type="ARBA" id="ARBA00022605"/>
    </source>
</evidence>
<comment type="catalytic activity">
    <reaction evidence="7 8">
        <text>2 pyruvate + H(+) = (2S)-2-acetolactate + CO2</text>
        <dbReference type="Rhea" id="RHEA:25249"/>
        <dbReference type="ChEBI" id="CHEBI:15361"/>
        <dbReference type="ChEBI" id="CHEBI:15378"/>
        <dbReference type="ChEBI" id="CHEBI:16526"/>
        <dbReference type="ChEBI" id="CHEBI:58476"/>
        <dbReference type="EC" id="2.2.1.6"/>
    </reaction>
</comment>
<evidence type="ECO:0000256" key="3">
    <source>
        <dbReference type="ARBA" id="ARBA00006341"/>
    </source>
</evidence>
<evidence type="ECO:0000256" key="7">
    <source>
        <dbReference type="ARBA" id="ARBA00048670"/>
    </source>
</evidence>
<dbReference type="SUPFAM" id="SSF55021">
    <property type="entry name" value="ACT-like"/>
    <property type="match status" value="2"/>
</dbReference>
<dbReference type="InterPro" id="IPR004789">
    <property type="entry name" value="Acetalactate_synth_ssu"/>
</dbReference>
<dbReference type="GO" id="GO:0009097">
    <property type="term" value="P:isoleucine biosynthetic process"/>
    <property type="evidence" value="ECO:0007669"/>
    <property type="project" value="UniProtKB-UniRule"/>
</dbReference>
<dbReference type="NCBIfam" id="TIGR00119">
    <property type="entry name" value="acolac_sm"/>
    <property type="match status" value="1"/>
</dbReference>
<name>A0A9D1HB34_9FLAO</name>
<evidence type="ECO:0000256" key="8">
    <source>
        <dbReference type="RuleBase" id="RU368092"/>
    </source>
</evidence>
<comment type="function">
    <text evidence="8">Catalyzes the conversion of 2 pyruvate molecules into acetolactate in the first common step of the biosynthetic pathway of the branched-amino acids such as leucine, isoleucine, and valine.</text>
</comment>
<organism evidence="10 11">
    <name type="scientific">Candidatus Merdimorpha stercoravium</name>
    <dbReference type="NCBI Taxonomy" id="2840863"/>
    <lineage>
        <taxon>Bacteria</taxon>
        <taxon>Pseudomonadati</taxon>
        <taxon>Bacteroidota</taxon>
        <taxon>Flavobacteriia</taxon>
        <taxon>Flavobacteriales</taxon>
        <taxon>Candidatus Merdimorpha</taxon>
    </lineage>
</organism>
<dbReference type="InterPro" id="IPR002912">
    <property type="entry name" value="ACT_dom"/>
</dbReference>
<dbReference type="EMBL" id="DVLY01000056">
    <property type="protein sequence ID" value="HIT97677.1"/>
    <property type="molecule type" value="Genomic_DNA"/>
</dbReference>
<reference evidence="10" key="2">
    <citation type="journal article" date="2021" name="PeerJ">
        <title>Extensive microbial diversity within the chicken gut microbiome revealed by metagenomics and culture.</title>
        <authorList>
            <person name="Gilroy R."/>
            <person name="Ravi A."/>
            <person name="Getino M."/>
            <person name="Pursley I."/>
            <person name="Horton D.L."/>
            <person name="Alikhan N.F."/>
            <person name="Baker D."/>
            <person name="Gharbi K."/>
            <person name="Hall N."/>
            <person name="Watson M."/>
            <person name="Adriaenssens E.M."/>
            <person name="Foster-Nyarko E."/>
            <person name="Jarju S."/>
            <person name="Secka A."/>
            <person name="Antonio M."/>
            <person name="Oren A."/>
            <person name="Chaudhuri R.R."/>
            <person name="La Ragione R."/>
            <person name="Hildebrand F."/>
            <person name="Pallen M.J."/>
        </authorList>
    </citation>
    <scope>NUCLEOTIDE SEQUENCE</scope>
    <source>
        <strain evidence="10">1383</strain>
    </source>
</reference>
<comment type="subunit">
    <text evidence="4 8">Dimer of large and small chains.</text>
</comment>
<evidence type="ECO:0000256" key="4">
    <source>
        <dbReference type="ARBA" id="ARBA00011744"/>
    </source>
</evidence>
<proteinExistence type="inferred from homology"/>
<dbReference type="InterPro" id="IPR027271">
    <property type="entry name" value="Acetolactate_synth/TF_NikR_C"/>
</dbReference>
<sequence>MEKQYILTVFSENKVGILNQITTVLTCRNVNIESLTTSESAVAGIHRFTIVVNTDPEKVEKMVRQIEKRVEVFKAFVHTPDEVVQQEIALYKVSRNRNVENLVRDHHVRILEIGDDYIVLEKTGHTGETQALLELLRPYGVHQFARTGSVAIVKVKDYLLDECPGIAEFRKKQEASRKEQETK</sequence>
<feature type="domain" description="ACT" evidence="9">
    <location>
        <begin position="6"/>
        <end position="80"/>
    </location>
</feature>
<dbReference type="Pfam" id="PF22629">
    <property type="entry name" value="ACT_AHAS_ss"/>
    <property type="match status" value="1"/>
</dbReference>
<gene>
    <name evidence="10" type="primary">ilvN</name>
    <name evidence="10" type="ORF">IAC44_02465</name>
</gene>
<dbReference type="Gene3D" id="3.30.70.1150">
    <property type="entry name" value="ACT-like. Chain A, domain 2"/>
    <property type="match status" value="1"/>
</dbReference>
<dbReference type="EC" id="2.2.1.6" evidence="8"/>
<dbReference type="Pfam" id="PF10369">
    <property type="entry name" value="ALS_ss_C"/>
    <property type="match status" value="1"/>
</dbReference>
<dbReference type="Proteomes" id="UP000824161">
    <property type="component" value="Unassembled WGS sequence"/>
</dbReference>
<dbReference type="PROSITE" id="PS51671">
    <property type="entry name" value="ACT"/>
    <property type="match status" value="1"/>
</dbReference>
<evidence type="ECO:0000256" key="1">
    <source>
        <dbReference type="ARBA" id="ARBA00004974"/>
    </source>
</evidence>
<keyword evidence="6 8" id="KW-0100">Branched-chain amino acid biosynthesis</keyword>
<keyword evidence="5 8" id="KW-0028">Amino-acid biosynthesis</keyword>
<dbReference type="GO" id="GO:0005829">
    <property type="term" value="C:cytosol"/>
    <property type="evidence" value="ECO:0007669"/>
    <property type="project" value="TreeGrafter"/>
</dbReference>
<dbReference type="InterPro" id="IPR054480">
    <property type="entry name" value="AHAS_small-like_ACT"/>
</dbReference>
<evidence type="ECO:0000313" key="10">
    <source>
        <dbReference type="EMBL" id="HIT97677.1"/>
    </source>
</evidence>
<comment type="caution">
    <text evidence="10">The sequence shown here is derived from an EMBL/GenBank/DDBJ whole genome shotgun (WGS) entry which is preliminary data.</text>
</comment>
<dbReference type="GO" id="GO:1990610">
    <property type="term" value="F:acetolactate synthase regulator activity"/>
    <property type="evidence" value="ECO:0007669"/>
    <property type="project" value="UniProtKB-UniRule"/>
</dbReference>
<evidence type="ECO:0000256" key="6">
    <source>
        <dbReference type="ARBA" id="ARBA00023304"/>
    </source>
</evidence>
<protein>
    <recommendedName>
        <fullName evidence="8">Acetolactate synthase small subunit</fullName>
        <shortName evidence="8">AHAS</shortName>
        <shortName evidence="8">ALS</shortName>
        <ecNumber evidence="8">2.2.1.6</ecNumber>
    </recommendedName>
    <alternativeName>
        <fullName evidence="8">Acetohydroxy-acid synthase small subunit</fullName>
    </alternativeName>
</protein>
<accession>A0A9D1HB34</accession>